<evidence type="ECO:0000313" key="2">
    <source>
        <dbReference type="Proteomes" id="UP001154282"/>
    </source>
</evidence>
<dbReference type="Proteomes" id="UP001154282">
    <property type="component" value="Unassembled WGS sequence"/>
</dbReference>
<name>A0AAV0S1L7_9ROSI</name>
<organism evidence="1 2">
    <name type="scientific">Linum tenue</name>
    <dbReference type="NCBI Taxonomy" id="586396"/>
    <lineage>
        <taxon>Eukaryota</taxon>
        <taxon>Viridiplantae</taxon>
        <taxon>Streptophyta</taxon>
        <taxon>Embryophyta</taxon>
        <taxon>Tracheophyta</taxon>
        <taxon>Spermatophyta</taxon>
        <taxon>Magnoliopsida</taxon>
        <taxon>eudicotyledons</taxon>
        <taxon>Gunneridae</taxon>
        <taxon>Pentapetalae</taxon>
        <taxon>rosids</taxon>
        <taxon>fabids</taxon>
        <taxon>Malpighiales</taxon>
        <taxon>Linaceae</taxon>
        <taxon>Linum</taxon>
    </lineage>
</organism>
<dbReference type="AlphaFoldDB" id="A0AAV0S1L7"/>
<protein>
    <submittedName>
        <fullName evidence="1">Uncharacterized protein</fullName>
    </submittedName>
</protein>
<feature type="non-terminal residue" evidence="1">
    <location>
        <position position="1"/>
    </location>
</feature>
<keyword evidence="2" id="KW-1185">Reference proteome</keyword>
<dbReference type="EMBL" id="CAMGYJ010000011">
    <property type="protein sequence ID" value="CAI0625843.1"/>
    <property type="molecule type" value="Genomic_DNA"/>
</dbReference>
<sequence length="92" mass="10502">GGDDARQRLARYRHLLDELSADDVTWTPYGRDGHTDIPRSLFTGIIRFSDIAEGYDPACCLRQFGYRQIIPRAMMVPHDQYRSASGSSYTVF</sequence>
<proteinExistence type="predicted"/>
<accession>A0AAV0S1L7</accession>
<gene>
    <name evidence="1" type="ORF">LITE_LOCUS50600</name>
</gene>
<evidence type="ECO:0000313" key="1">
    <source>
        <dbReference type="EMBL" id="CAI0625843.1"/>
    </source>
</evidence>
<comment type="caution">
    <text evidence="1">The sequence shown here is derived from an EMBL/GenBank/DDBJ whole genome shotgun (WGS) entry which is preliminary data.</text>
</comment>
<reference evidence="1" key="1">
    <citation type="submission" date="2022-08" db="EMBL/GenBank/DDBJ databases">
        <authorList>
            <person name="Gutierrez-Valencia J."/>
        </authorList>
    </citation>
    <scope>NUCLEOTIDE SEQUENCE</scope>
</reference>